<dbReference type="PANTHER" id="PTHR11668">
    <property type="entry name" value="SERINE/THREONINE PROTEIN PHOSPHATASE"/>
    <property type="match status" value="1"/>
</dbReference>
<evidence type="ECO:0000256" key="8">
    <source>
        <dbReference type="ARBA" id="ARBA00047761"/>
    </source>
</evidence>
<keyword evidence="6" id="KW-0464">Manganese</keyword>
<dbReference type="InterPro" id="IPR050341">
    <property type="entry name" value="PP1_catalytic_subunit"/>
</dbReference>
<keyword evidence="4 11" id="KW-0378">Hydrolase</keyword>
<dbReference type="KEGG" id="dgr:6558123"/>
<comment type="catalytic activity">
    <reaction evidence="8">
        <text>O-phospho-L-seryl-[protein] + H2O = L-seryl-[protein] + phosphate</text>
        <dbReference type="Rhea" id="RHEA:20629"/>
        <dbReference type="Rhea" id="RHEA-COMP:9863"/>
        <dbReference type="Rhea" id="RHEA-COMP:11604"/>
        <dbReference type="ChEBI" id="CHEBI:15377"/>
        <dbReference type="ChEBI" id="CHEBI:29999"/>
        <dbReference type="ChEBI" id="CHEBI:43474"/>
        <dbReference type="ChEBI" id="CHEBI:83421"/>
        <dbReference type="EC" id="3.1.3.16"/>
    </reaction>
</comment>
<evidence type="ECO:0000313" key="14">
    <source>
        <dbReference type="Proteomes" id="UP000001070"/>
    </source>
</evidence>
<evidence type="ECO:0000256" key="7">
    <source>
        <dbReference type="ARBA" id="ARBA00037818"/>
    </source>
</evidence>
<evidence type="ECO:0000256" key="5">
    <source>
        <dbReference type="ARBA" id="ARBA00022912"/>
    </source>
</evidence>
<evidence type="ECO:0000256" key="1">
    <source>
        <dbReference type="ARBA" id="ARBA00001936"/>
    </source>
</evidence>
<dbReference type="AlphaFoldDB" id="B4J0S6"/>
<protein>
    <recommendedName>
        <fullName evidence="11">Serine/threonine-protein phosphatase</fullName>
        <ecNumber evidence="11">3.1.3.16</ecNumber>
    </recommendedName>
</protein>
<dbReference type="GO" id="GO:0097723">
    <property type="term" value="P:amoeboid sperm motility"/>
    <property type="evidence" value="ECO:0007669"/>
    <property type="project" value="UniProtKB-ARBA"/>
</dbReference>
<accession>B4J0S6</accession>
<keyword evidence="14" id="KW-1185">Reference proteome</keyword>
<keyword evidence="3" id="KW-0479">Metal-binding</keyword>
<dbReference type="Pfam" id="PF00149">
    <property type="entry name" value="Metallophos"/>
    <property type="match status" value="1"/>
</dbReference>
<dbReference type="SUPFAM" id="SSF56300">
    <property type="entry name" value="Metallo-dependent phosphatases"/>
    <property type="match status" value="1"/>
</dbReference>
<comment type="catalytic activity">
    <reaction evidence="9 11">
        <text>O-phospho-L-threonyl-[protein] + H2O = L-threonyl-[protein] + phosphate</text>
        <dbReference type="Rhea" id="RHEA:47004"/>
        <dbReference type="Rhea" id="RHEA-COMP:11060"/>
        <dbReference type="Rhea" id="RHEA-COMP:11605"/>
        <dbReference type="ChEBI" id="CHEBI:15377"/>
        <dbReference type="ChEBI" id="CHEBI:30013"/>
        <dbReference type="ChEBI" id="CHEBI:43474"/>
        <dbReference type="ChEBI" id="CHEBI:61977"/>
        <dbReference type="EC" id="3.1.3.16"/>
    </reaction>
</comment>
<comment type="subcellular location">
    <subcellularLocation>
        <location evidence="7">Cell projection</location>
        <location evidence="7">Pseudopodium</location>
    </subcellularLocation>
</comment>
<dbReference type="GO" id="GO:0046872">
    <property type="term" value="F:metal ion binding"/>
    <property type="evidence" value="ECO:0007669"/>
    <property type="project" value="UniProtKB-KW"/>
</dbReference>
<evidence type="ECO:0000313" key="13">
    <source>
        <dbReference type="EMBL" id="EDV97931.1"/>
    </source>
</evidence>
<dbReference type="Pfam" id="PF16891">
    <property type="entry name" value="STPPase_N"/>
    <property type="match status" value="1"/>
</dbReference>
<dbReference type="InterPro" id="IPR029052">
    <property type="entry name" value="Metallo-depent_PP-like"/>
</dbReference>
<dbReference type="STRING" id="7222.B4J0S6"/>
<feature type="domain" description="Serine/threonine specific protein phosphatases" evidence="12">
    <location>
        <begin position="109"/>
        <end position="114"/>
    </location>
</feature>
<dbReference type="InterPro" id="IPR006186">
    <property type="entry name" value="Ser/Thr-sp_prot-phosphatase"/>
</dbReference>
<comment type="function">
    <text evidence="10">Probable phosphatase which plays a redundant role with gsp-4 in spermatogenesis by regulating sister chromatid segregation during meiosis. In addition, involved in sperm motility by controlling the dynamic disassembly of major sperm proteins (MSP) in the spermatozoan pseudopodium.</text>
</comment>
<dbReference type="eggNOG" id="KOG0374">
    <property type="taxonomic scope" value="Eukaryota"/>
</dbReference>
<organism evidence="14">
    <name type="scientific">Drosophila grimshawi</name>
    <name type="common">Hawaiian fruit fly</name>
    <name type="synonym">Idiomyia grimshawi</name>
    <dbReference type="NCBI Taxonomy" id="7222"/>
    <lineage>
        <taxon>Eukaryota</taxon>
        <taxon>Metazoa</taxon>
        <taxon>Ecdysozoa</taxon>
        <taxon>Arthropoda</taxon>
        <taxon>Hexapoda</taxon>
        <taxon>Insecta</taxon>
        <taxon>Pterygota</taxon>
        <taxon>Neoptera</taxon>
        <taxon>Endopterygota</taxon>
        <taxon>Diptera</taxon>
        <taxon>Brachycera</taxon>
        <taxon>Muscomorpha</taxon>
        <taxon>Ephydroidea</taxon>
        <taxon>Drosophilidae</taxon>
        <taxon>Drosophila</taxon>
        <taxon>Hawaiian Drosophila</taxon>
    </lineage>
</organism>
<dbReference type="PRINTS" id="PR00114">
    <property type="entry name" value="STPHPHTASE"/>
</dbReference>
<dbReference type="GO" id="GO:0031272">
    <property type="term" value="P:regulation of pseudopodium assembly"/>
    <property type="evidence" value="ECO:0007669"/>
    <property type="project" value="UniProtKB-ARBA"/>
</dbReference>
<dbReference type="EMBL" id="CH916366">
    <property type="protein sequence ID" value="EDV97931.1"/>
    <property type="molecule type" value="Genomic_DNA"/>
</dbReference>
<evidence type="ECO:0000256" key="10">
    <source>
        <dbReference type="ARBA" id="ARBA00054219"/>
    </source>
</evidence>
<dbReference type="GO" id="GO:0005737">
    <property type="term" value="C:cytoplasm"/>
    <property type="evidence" value="ECO:0007669"/>
    <property type="project" value="TreeGrafter"/>
</dbReference>
<dbReference type="GO" id="GO:0018991">
    <property type="term" value="P:egg-laying behavior"/>
    <property type="evidence" value="ECO:0007669"/>
    <property type="project" value="UniProtKB-ARBA"/>
</dbReference>
<dbReference type="GO" id="GO:0004722">
    <property type="term" value="F:protein serine/threonine phosphatase activity"/>
    <property type="evidence" value="ECO:0007669"/>
    <property type="project" value="UniProtKB-EC"/>
</dbReference>
<evidence type="ECO:0000256" key="11">
    <source>
        <dbReference type="RuleBase" id="RU004273"/>
    </source>
</evidence>
<comment type="similarity">
    <text evidence="2 11">Belongs to the PPP phosphatase family.</text>
</comment>
<dbReference type="GO" id="GO:0031143">
    <property type="term" value="C:pseudopodium"/>
    <property type="evidence" value="ECO:0007669"/>
    <property type="project" value="UniProtKB-SubCell"/>
</dbReference>
<dbReference type="InterPro" id="IPR031675">
    <property type="entry name" value="STPPase_N"/>
</dbReference>
<dbReference type="SMR" id="B4J0S6"/>
<sequence length="309" mass="35035">MLINQLANCENPAKGVSLHENQIRYVCTEARALFLKEKTFLDIKPPIKICGDVHGQFGDLLRILHSTGFPPDSKYLFLGDYVDRGKMSIETFTLLLAYKVRYPNQMMLLRGNHESASINRIYGFYDECKRRYSIKLWRYFVDTYDCMPLAALVGGRIFCVHGGLSPSLHSFEDIQAIKRPCDIPDEGLICDLLWSDPDENVIGWSANDRGVSVTFGADIVKSFCFRMGIDVICRAHQVVEDGYEFFAKRQLVTLFSAPNYCGLFDNAGAVMVVNDDLVVSFVILRPTYSVRQTTNQAQAMQAMGKNRNY</sequence>
<dbReference type="PANTHER" id="PTHR11668:SF300">
    <property type="entry name" value="SERINE_THREONINE-PROTEIN PHOSPHATASE"/>
    <property type="match status" value="1"/>
</dbReference>
<dbReference type="Proteomes" id="UP000001070">
    <property type="component" value="Unassembled WGS sequence"/>
</dbReference>
<evidence type="ECO:0000256" key="9">
    <source>
        <dbReference type="ARBA" id="ARBA00048336"/>
    </source>
</evidence>
<dbReference type="HOGENOM" id="CLU_004962_0_0_1"/>
<dbReference type="SMART" id="SM00156">
    <property type="entry name" value="PP2Ac"/>
    <property type="match status" value="1"/>
</dbReference>
<dbReference type="PROSITE" id="PS00125">
    <property type="entry name" value="SER_THR_PHOSPHATASE"/>
    <property type="match status" value="1"/>
</dbReference>
<keyword evidence="5" id="KW-0904">Protein phosphatase</keyword>
<dbReference type="InterPro" id="IPR004843">
    <property type="entry name" value="Calcineurin-like_PHP"/>
</dbReference>
<proteinExistence type="inferred from homology"/>
<evidence type="ECO:0000256" key="6">
    <source>
        <dbReference type="ARBA" id="ARBA00023211"/>
    </source>
</evidence>
<evidence type="ECO:0000256" key="3">
    <source>
        <dbReference type="ARBA" id="ARBA00022723"/>
    </source>
</evidence>
<dbReference type="GO" id="GO:0005634">
    <property type="term" value="C:nucleus"/>
    <property type="evidence" value="ECO:0007669"/>
    <property type="project" value="TreeGrafter"/>
</dbReference>
<reference evidence="13 14" key="1">
    <citation type="journal article" date="2007" name="Nature">
        <title>Evolution of genes and genomes on the Drosophila phylogeny.</title>
        <authorList>
            <consortium name="Drosophila 12 Genomes Consortium"/>
            <person name="Clark A.G."/>
            <person name="Eisen M.B."/>
            <person name="Smith D.R."/>
            <person name="Bergman C.M."/>
            <person name="Oliver B."/>
            <person name="Markow T.A."/>
            <person name="Kaufman T.C."/>
            <person name="Kellis M."/>
            <person name="Gelbart W."/>
            <person name="Iyer V.N."/>
            <person name="Pollard D.A."/>
            <person name="Sackton T.B."/>
            <person name="Larracuente A.M."/>
            <person name="Singh N.D."/>
            <person name="Abad J.P."/>
            <person name="Abt D.N."/>
            <person name="Adryan B."/>
            <person name="Aguade M."/>
            <person name="Akashi H."/>
            <person name="Anderson W.W."/>
            <person name="Aquadro C.F."/>
            <person name="Ardell D.H."/>
            <person name="Arguello R."/>
            <person name="Artieri C.G."/>
            <person name="Barbash D.A."/>
            <person name="Barker D."/>
            <person name="Barsanti P."/>
            <person name="Batterham P."/>
            <person name="Batzoglou S."/>
            <person name="Begun D."/>
            <person name="Bhutkar A."/>
            <person name="Blanco E."/>
            <person name="Bosak S.A."/>
            <person name="Bradley R.K."/>
            <person name="Brand A.D."/>
            <person name="Brent M.R."/>
            <person name="Brooks A.N."/>
            <person name="Brown R.H."/>
            <person name="Butlin R.K."/>
            <person name="Caggese C."/>
            <person name="Calvi B.R."/>
            <person name="Bernardo de Carvalho A."/>
            <person name="Caspi A."/>
            <person name="Castrezana S."/>
            <person name="Celniker S.E."/>
            <person name="Chang J.L."/>
            <person name="Chapple C."/>
            <person name="Chatterji S."/>
            <person name="Chinwalla A."/>
            <person name="Civetta A."/>
            <person name="Clifton S.W."/>
            <person name="Comeron J.M."/>
            <person name="Costello J.C."/>
            <person name="Coyne J.A."/>
            <person name="Daub J."/>
            <person name="David R.G."/>
            <person name="Delcher A.L."/>
            <person name="Delehaunty K."/>
            <person name="Do C.B."/>
            <person name="Ebling H."/>
            <person name="Edwards K."/>
            <person name="Eickbush T."/>
            <person name="Evans J.D."/>
            <person name="Filipski A."/>
            <person name="Findeiss S."/>
            <person name="Freyhult E."/>
            <person name="Fulton L."/>
            <person name="Fulton R."/>
            <person name="Garcia A.C."/>
            <person name="Gardiner A."/>
            <person name="Garfield D.A."/>
            <person name="Garvin B.E."/>
            <person name="Gibson G."/>
            <person name="Gilbert D."/>
            <person name="Gnerre S."/>
            <person name="Godfrey J."/>
            <person name="Good R."/>
            <person name="Gotea V."/>
            <person name="Gravely B."/>
            <person name="Greenberg A.J."/>
            <person name="Griffiths-Jones S."/>
            <person name="Gross S."/>
            <person name="Guigo R."/>
            <person name="Gustafson E.A."/>
            <person name="Haerty W."/>
            <person name="Hahn M.W."/>
            <person name="Halligan D.L."/>
            <person name="Halpern A.L."/>
            <person name="Halter G.M."/>
            <person name="Han M.V."/>
            <person name="Heger A."/>
            <person name="Hillier L."/>
            <person name="Hinrichs A.S."/>
            <person name="Holmes I."/>
            <person name="Hoskins R.A."/>
            <person name="Hubisz M.J."/>
            <person name="Hultmark D."/>
            <person name="Huntley M.A."/>
            <person name="Jaffe D.B."/>
            <person name="Jagadeeshan S."/>
            <person name="Jeck W.R."/>
            <person name="Johnson J."/>
            <person name="Jones C.D."/>
            <person name="Jordan W.C."/>
            <person name="Karpen G.H."/>
            <person name="Kataoka E."/>
            <person name="Keightley P.D."/>
            <person name="Kheradpour P."/>
            <person name="Kirkness E.F."/>
            <person name="Koerich L.B."/>
            <person name="Kristiansen K."/>
            <person name="Kudrna D."/>
            <person name="Kulathinal R.J."/>
            <person name="Kumar S."/>
            <person name="Kwok R."/>
            <person name="Lander E."/>
            <person name="Langley C.H."/>
            <person name="Lapoint R."/>
            <person name="Lazzaro B.P."/>
            <person name="Lee S.J."/>
            <person name="Levesque L."/>
            <person name="Li R."/>
            <person name="Lin C.F."/>
            <person name="Lin M.F."/>
            <person name="Lindblad-Toh K."/>
            <person name="Llopart A."/>
            <person name="Long M."/>
            <person name="Low L."/>
            <person name="Lozovsky E."/>
            <person name="Lu J."/>
            <person name="Luo M."/>
            <person name="Machado C.A."/>
            <person name="Makalowski W."/>
            <person name="Marzo M."/>
            <person name="Matsuda M."/>
            <person name="Matzkin L."/>
            <person name="McAllister B."/>
            <person name="McBride C.S."/>
            <person name="McKernan B."/>
            <person name="McKernan K."/>
            <person name="Mendez-Lago M."/>
            <person name="Minx P."/>
            <person name="Mollenhauer M.U."/>
            <person name="Montooth K."/>
            <person name="Mount S.M."/>
            <person name="Mu X."/>
            <person name="Myers E."/>
            <person name="Negre B."/>
            <person name="Newfeld S."/>
            <person name="Nielsen R."/>
            <person name="Noor M.A."/>
            <person name="O'Grady P."/>
            <person name="Pachter L."/>
            <person name="Papaceit M."/>
            <person name="Parisi M.J."/>
            <person name="Parisi M."/>
            <person name="Parts L."/>
            <person name="Pedersen J.S."/>
            <person name="Pesole G."/>
            <person name="Phillippy A.M."/>
            <person name="Ponting C.P."/>
            <person name="Pop M."/>
            <person name="Porcelli D."/>
            <person name="Powell J.R."/>
            <person name="Prohaska S."/>
            <person name="Pruitt K."/>
            <person name="Puig M."/>
            <person name="Quesneville H."/>
            <person name="Ram K.R."/>
            <person name="Rand D."/>
            <person name="Rasmussen M.D."/>
            <person name="Reed L.K."/>
            <person name="Reenan R."/>
            <person name="Reily A."/>
            <person name="Remington K.A."/>
            <person name="Rieger T.T."/>
            <person name="Ritchie M.G."/>
            <person name="Robin C."/>
            <person name="Rogers Y.H."/>
            <person name="Rohde C."/>
            <person name="Rozas J."/>
            <person name="Rubenfield M.J."/>
            <person name="Ruiz A."/>
            <person name="Russo S."/>
            <person name="Salzberg S.L."/>
            <person name="Sanchez-Gracia A."/>
            <person name="Saranga D.J."/>
            <person name="Sato H."/>
            <person name="Schaeffer S.W."/>
            <person name="Schatz M.C."/>
            <person name="Schlenke T."/>
            <person name="Schwartz R."/>
            <person name="Segarra C."/>
            <person name="Singh R.S."/>
            <person name="Sirot L."/>
            <person name="Sirota M."/>
            <person name="Sisneros N.B."/>
            <person name="Smith C.D."/>
            <person name="Smith T.F."/>
            <person name="Spieth J."/>
            <person name="Stage D.E."/>
            <person name="Stark A."/>
            <person name="Stephan W."/>
            <person name="Strausberg R.L."/>
            <person name="Strempel S."/>
            <person name="Sturgill D."/>
            <person name="Sutton G."/>
            <person name="Sutton G.G."/>
            <person name="Tao W."/>
            <person name="Teichmann S."/>
            <person name="Tobari Y.N."/>
            <person name="Tomimura Y."/>
            <person name="Tsolas J.M."/>
            <person name="Valente V.L."/>
            <person name="Venter E."/>
            <person name="Venter J.C."/>
            <person name="Vicario S."/>
            <person name="Vieira F.G."/>
            <person name="Vilella A.J."/>
            <person name="Villasante A."/>
            <person name="Walenz B."/>
            <person name="Wang J."/>
            <person name="Wasserman M."/>
            <person name="Watts T."/>
            <person name="Wilson D."/>
            <person name="Wilson R.K."/>
            <person name="Wing R.A."/>
            <person name="Wolfner M.F."/>
            <person name="Wong A."/>
            <person name="Wong G.K."/>
            <person name="Wu C.I."/>
            <person name="Wu G."/>
            <person name="Yamamoto D."/>
            <person name="Yang H.P."/>
            <person name="Yang S.P."/>
            <person name="Yorke J.A."/>
            <person name="Yoshida K."/>
            <person name="Zdobnov E."/>
            <person name="Zhang P."/>
            <person name="Zhang Y."/>
            <person name="Zimin A.V."/>
            <person name="Baldwin J."/>
            <person name="Abdouelleil A."/>
            <person name="Abdulkadir J."/>
            <person name="Abebe A."/>
            <person name="Abera B."/>
            <person name="Abreu J."/>
            <person name="Acer S.C."/>
            <person name="Aftuck L."/>
            <person name="Alexander A."/>
            <person name="An P."/>
            <person name="Anderson E."/>
            <person name="Anderson S."/>
            <person name="Arachi H."/>
            <person name="Azer M."/>
            <person name="Bachantsang P."/>
            <person name="Barry A."/>
            <person name="Bayul T."/>
            <person name="Berlin A."/>
            <person name="Bessette D."/>
            <person name="Bloom T."/>
            <person name="Blye J."/>
            <person name="Boguslavskiy L."/>
            <person name="Bonnet C."/>
            <person name="Boukhgalter B."/>
            <person name="Bourzgui I."/>
            <person name="Brown A."/>
            <person name="Cahill P."/>
            <person name="Channer S."/>
            <person name="Cheshatsang Y."/>
            <person name="Chuda L."/>
            <person name="Citroen M."/>
            <person name="Collymore A."/>
            <person name="Cooke P."/>
            <person name="Costello M."/>
            <person name="D'Aco K."/>
            <person name="Daza R."/>
            <person name="De Haan G."/>
            <person name="DeGray S."/>
            <person name="DeMaso C."/>
            <person name="Dhargay N."/>
            <person name="Dooley K."/>
            <person name="Dooley E."/>
            <person name="Doricent M."/>
            <person name="Dorje P."/>
            <person name="Dorjee K."/>
            <person name="Dupes A."/>
            <person name="Elong R."/>
            <person name="Falk J."/>
            <person name="Farina A."/>
            <person name="Faro S."/>
            <person name="Ferguson D."/>
            <person name="Fisher S."/>
            <person name="Foley C.D."/>
            <person name="Franke A."/>
            <person name="Friedrich D."/>
            <person name="Gadbois L."/>
            <person name="Gearin G."/>
            <person name="Gearin C.R."/>
            <person name="Giannoukos G."/>
            <person name="Goode T."/>
            <person name="Graham J."/>
            <person name="Grandbois E."/>
            <person name="Grewal S."/>
            <person name="Gyaltsen K."/>
            <person name="Hafez N."/>
            <person name="Hagos B."/>
            <person name="Hall J."/>
            <person name="Henson C."/>
            <person name="Hollinger A."/>
            <person name="Honan T."/>
            <person name="Huard M.D."/>
            <person name="Hughes L."/>
            <person name="Hurhula B."/>
            <person name="Husby M.E."/>
            <person name="Kamat A."/>
            <person name="Kanga B."/>
            <person name="Kashin S."/>
            <person name="Khazanovich D."/>
            <person name="Kisner P."/>
            <person name="Lance K."/>
            <person name="Lara M."/>
            <person name="Lee W."/>
            <person name="Lennon N."/>
            <person name="Letendre F."/>
            <person name="LeVine R."/>
            <person name="Lipovsky A."/>
            <person name="Liu X."/>
            <person name="Liu J."/>
            <person name="Liu S."/>
            <person name="Lokyitsang T."/>
            <person name="Lokyitsang Y."/>
            <person name="Lubonja R."/>
            <person name="Lui A."/>
            <person name="MacDonald P."/>
            <person name="Magnisalis V."/>
            <person name="Maru K."/>
            <person name="Matthews C."/>
            <person name="McCusker W."/>
            <person name="McDonough S."/>
            <person name="Mehta T."/>
            <person name="Meldrim J."/>
            <person name="Meneus L."/>
            <person name="Mihai O."/>
            <person name="Mihalev A."/>
            <person name="Mihova T."/>
            <person name="Mittelman R."/>
            <person name="Mlenga V."/>
            <person name="Montmayeur A."/>
            <person name="Mulrain L."/>
            <person name="Navidi A."/>
            <person name="Naylor J."/>
            <person name="Negash T."/>
            <person name="Nguyen T."/>
            <person name="Nguyen N."/>
            <person name="Nicol R."/>
            <person name="Norbu C."/>
            <person name="Norbu N."/>
            <person name="Novod N."/>
            <person name="O'Neill B."/>
            <person name="Osman S."/>
            <person name="Markiewicz E."/>
            <person name="Oyono O.L."/>
            <person name="Patti C."/>
            <person name="Phunkhang P."/>
            <person name="Pierre F."/>
            <person name="Priest M."/>
            <person name="Raghuraman S."/>
            <person name="Rege F."/>
            <person name="Reyes R."/>
            <person name="Rise C."/>
            <person name="Rogov P."/>
            <person name="Ross K."/>
            <person name="Ryan E."/>
            <person name="Settipalli S."/>
            <person name="Shea T."/>
            <person name="Sherpa N."/>
            <person name="Shi L."/>
            <person name="Shih D."/>
            <person name="Sparrow T."/>
            <person name="Spaulding J."/>
            <person name="Stalker J."/>
            <person name="Stange-Thomann N."/>
            <person name="Stavropoulos S."/>
            <person name="Stone C."/>
            <person name="Strader C."/>
            <person name="Tesfaye S."/>
            <person name="Thomson T."/>
            <person name="Thoulutsang Y."/>
            <person name="Thoulutsang D."/>
            <person name="Topham K."/>
            <person name="Topping I."/>
            <person name="Tsamla T."/>
            <person name="Vassiliev H."/>
            <person name="Vo A."/>
            <person name="Wangchuk T."/>
            <person name="Wangdi T."/>
            <person name="Weiand M."/>
            <person name="Wilkinson J."/>
            <person name="Wilson A."/>
            <person name="Yadav S."/>
            <person name="Young G."/>
            <person name="Yu Q."/>
            <person name="Zembek L."/>
            <person name="Zhong D."/>
            <person name="Zimmer A."/>
            <person name="Zwirko Z."/>
            <person name="Jaffe D.B."/>
            <person name="Alvarez P."/>
            <person name="Brockman W."/>
            <person name="Butler J."/>
            <person name="Chin C."/>
            <person name="Gnerre S."/>
            <person name="Grabherr M."/>
            <person name="Kleber M."/>
            <person name="Mauceli E."/>
            <person name="MacCallum I."/>
        </authorList>
    </citation>
    <scope>NUCLEOTIDE SEQUENCE [LARGE SCALE GENOMIC DNA]</scope>
    <source>
        <strain evidence="14">Tucson 15287-2541.00</strain>
    </source>
</reference>
<dbReference type="OrthoDB" id="7879085at2759"/>
<name>B4J0S6_DROGR</name>
<dbReference type="PhylomeDB" id="B4J0S6"/>
<dbReference type="EC" id="3.1.3.16" evidence="11"/>
<dbReference type="Gene3D" id="3.60.21.10">
    <property type="match status" value="1"/>
</dbReference>
<evidence type="ECO:0000256" key="2">
    <source>
        <dbReference type="ARBA" id="ARBA00008294"/>
    </source>
</evidence>
<dbReference type="OMA" id="GNHECKI"/>
<dbReference type="GO" id="GO:0007060">
    <property type="term" value="P:male meiosis chromosome segregation"/>
    <property type="evidence" value="ECO:0007669"/>
    <property type="project" value="UniProtKB-ARBA"/>
</dbReference>
<gene>
    <name evidence="13" type="primary">Dgri\GH17149</name>
    <name evidence="13" type="ORF">Dgri_GH17149</name>
</gene>
<comment type="cofactor">
    <cofactor evidence="1">
        <name>Mn(2+)</name>
        <dbReference type="ChEBI" id="CHEBI:29035"/>
    </cofactor>
</comment>
<dbReference type="FunFam" id="3.60.21.10:FF:000026">
    <property type="entry name" value="Serine/threonine-protein phosphatase"/>
    <property type="match status" value="1"/>
</dbReference>
<evidence type="ECO:0000259" key="12">
    <source>
        <dbReference type="PROSITE" id="PS00125"/>
    </source>
</evidence>
<evidence type="ECO:0000256" key="4">
    <source>
        <dbReference type="ARBA" id="ARBA00022801"/>
    </source>
</evidence>
<dbReference type="InParanoid" id="B4J0S6"/>